<dbReference type="CDD" id="cd00130">
    <property type="entry name" value="PAS"/>
    <property type="match status" value="1"/>
</dbReference>
<dbReference type="GO" id="GO:0006805">
    <property type="term" value="P:xenobiotic metabolic process"/>
    <property type="evidence" value="ECO:0007669"/>
    <property type="project" value="InterPro"/>
</dbReference>
<keyword evidence="6" id="KW-0539">Nucleus</keyword>
<sequence>MFRCQLHWSLNLPTCEEPEQGTKAKSVGQTRVSGSTAALDDPQHLPPENSPFLERSFICRFRCLLDNSSGFLTLNFYGRLKFLHGQQKKAEDGTLTPPQLALFAIATPLQPLSILELRTKTFMFQTKHKLDFTPMACDSRGKVVLGYTEMELCRRGSGYQFIHAADMMYCAESHVKLMKTGETGMVVFRLLTKNAGWVWVQANARLIYKGGQPDCIIAKQRPLSNEEGEDHLHKRSLQLPFDFATGEAVLYENNLPGFLESLQTKKGSKAKRDAPMEQCSIDPSSVLGAMMKQDKSIYVSPADNMPQFSMDGTASTPEEPWQDDRNKRAVKEENDSLLVIIETLFEKSHVDSNICKTLQSLEMDDLELKQWEEILLKMDTEKPVAQDVQKRLNDEVTSCIEEMLFKANNGKNLAFQPYNMMAPSQTLIQQIPLEQIPQSTQLNRLQNQLVNNTKCNQQNNPTVNFHHFWGANSAASSQPDFQNPMYSSPQNSLDHDHQDSLATDMSQDIAFRTEKKARFDQANLLSGNIPSSLGPNHQRTMGVNLTNSAQLYQPKAPALVSFGNVIPKNQMHQASNDPAPLNMNAQESQWPDPLVSTNPVISFNQNNSLGGYSSDVWKSATPNHLRIQPVETESQAVLANNQVTNPWISLSQPAPCINQGMQEISITQVSPVQDLQNEISSTLVQKTNLLEDGHLSGSHSFPKRTSSHGPHLIPHFYNKEQQQMLRNKELSTQQQHLMEAMIHPQACCRPTQMQHNGLPLASCLEPSSQHQSQPWMGTQQMDSVLESSLNSSSCSALSSDVLASWEYENSGSSFENDVAFPKVTHVTSLPEQQNTMACHGKSNPEMCYYQRPKEPVLDSSVMSSMEAGLRAPYYHLERNFPPRSLTDRQTVNISSSLTIFSSR</sequence>
<evidence type="ECO:0000256" key="1">
    <source>
        <dbReference type="ARBA" id="ARBA00004123"/>
    </source>
</evidence>
<dbReference type="Proteomes" id="UP000694393">
    <property type="component" value="Unplaced"/>
</dbReference>
<dbReference type="PANTHER" id="PTHR10649">
    <property type="entry name" value="ARYL HYDROCARBON RECEPTOR"/>
    <property type="match status" value="1"/>
</dbReference>
<keyword evidence="3" id="KW-0238">DNA-binding</keyword>
<evidence type="ECO:0000256" key="7">
    <source>
        <dbReference type="SAM" id="MobiDB-lite"/>
    </source>
</evidence>
<evidence type="ECO:0000256" key="5">
    <source>
        <dbReference type="ARBA" id="ARBA00023163"/>
    </source>
</evidence>
<dbReference type="Pfam" id="PF08447">
    <property type="entry name" value="PAS_3"/>
    <property type="match status" value="1"/>
</dbReference>
<protein>
    <recommendedName>
        <fullName evidence="8">PAS fold-3 domain-containing protein</fullName>
    </recommendedName>
</protein>
<keyword evidence="10" id="KW-1185">Reference proteome</keyword>
<reference evidence="9" key="2">
    <citation type="submission" date="2025-09" db="UniProtKB">
        <authorList>
            <consortium name="Ensembl"/>
        </authorList>
    </citation>
    <scope>IDENTIFICATION</scope>
</reference>
<proteinExistence type="predicted"/>
<dbReference type="FunFam" id="3.30.450.20:FF:000019">
    <property type="entry name" value="Aryl hydrocarbon receptor 1"/>
    <property type="match status" value="1"/>
</dbReference>
<name>A0A8C8S5T7_9SAUR</name>
<dbReference type="SMART" id="SM00086">
    <property type="entry name" value="PAC"/>
    <property type="match status" value="1"/>
</dbReference>
<feature type="domain" description="PAS fold-3" evidence="8">
    <location>
        <begin position="136"/>
        <end position="217"/>
    </location>
</feature>
<evidence type="ECO:0000313" key="9">
    <source>
        <dbReference type="Ensembl" id="ENSPCEP00000014375.1"/>
    </source>
</evidence>
<keyword evidence="5" id="KW-0804">Transcription</keyword>
<keyword evidence="2" id="KW-0805">Transcription regulation</keyword>
<dbReference type="InterPro" id="IPR001610">
    <property type="entry name" value="PAC"/>
</dbReference>
<feature type="region of interest" description="Disordered" evidence="7">
    <location>
        <begin position="303"/>
        <end position="325"/>
    </location>
</feature>
<evidence type="ECO:0000256" key="3">
    <source>
        <dbReference type="ARBA" id="ARBA00023125"/>
    </source>
</evidence>
<evidence type="ECO:0000256" key="2">
    <source>
        <dbReference type="ARBA" id="ARBA00023015"/>
    </source>
</evidence>
<comment type="subcellular location">
    <subcellularLocation>
        <location evidence="1">Nucleus</location>
    </subcellularLocation>
</comment>
<dbReference type="InterPro" id="IPR000014">
    <property type="entry name" value="PAS"/>
</dbReference>
<dbReference type="AlphaFoldDB" id="A0A8C8S5T7"/>
<dbReference type="Ensembl" id="ENSPCET00000014899.1">
    <property type="protein sequence ID" value="ENSPCEP00000014375.1"/>
    <property type="gene ID" value="ENSPCEG00000011407.1"/>
</dbReference>
<dbReference type="InterPro" id="IPR035965">
    <property type="entry name" value="PAS-like_dom_sf"/>
</dbReference>
<feature type="region of interest" description="Disordered" evidence="7">
    <location>
        <begin position="17"/>
        <end position="46"/>
    </location>
</feature>
<evidence type="ECO:0000313" key="10">
    <source>
        <dbReference type="Proteomes" id="UP000694393"/>
    </source>
</evidence>
<organism evidence="9 10">
    <name type="scientific">Pelusios castaneus</name>
    <name type="common">West African mud turtle</name>
    <dbReference type="NCBI Taxonomy" id="367368"/>
    <lineage>
        <taxon>Eukaryota</taxon>
        <taxon>Metazoa</taxon>
        <taxon>Chordata</taxon>
        <taxon>Craniata</taxon>
        <taxon>Vertebrata</taxon>
        <taxon>Euteleostomi</taxon>
        <taxon>Archelosauria</taxon>
        <taxon>Testudinata</taxon>
        <taxon>Testudines</taxon>
        <taxon>Pleurodira</taxon>
        <taxon>Pelomedusidae</taxon>
        <taxon>Pelusios</taxon>
    </lineage>
</organism>
<evidence type="ECO:0000259" key="8">
    <source>
        <dbReference type="Pfam" id="PF08447"/>
    </source>
</evidence>
<keyword evidence="4" id="KW-0010">Activator</keyword>
<accession>A0A8C8S5T7</accession>
<evidence type="ECO:0000256" key="6">
    <source>
        <dbReference type="ARBA" id="ARBA00023242"/>
    </source>
</evidence>
<dbReference type="InterPro" id="IPR039091">
    <property type="entry name" value="AHR/AHRR"/>
</dbReference>
<dbReference type="GO" id="GO:0004879">
    <property type="term" value="F:nuclear receptor activity"/>
    <property type="evidence" value="ECO:0007669"/>
    <property type="project" value="TreeGrafter"/>
</dbReference>
<dbReference type="Gene3D" id="3.30.450.20">
    <property type="entry name" value="PAS domain"/>
    <property type="match status" value="2"/>
</dbReference>
<dbReference type="SUPFAM" id="SSF55785">
    <property type="entry name" value="PYP-like sensor domain (PAS domain)"/>
    <property type="match status" value="1"/>
</dbReference>
<dbReference type="InterPro" id="IPR013655">
    <property type="entry name" value="PAS_fold_3"/>
</dbReference>
<dbReference type="PANTHER" id="PTHR10649:SF17">
    <property type="entry name" value="ARYL HYDROCARBON RECEPTOR 2"/>
    <property type="match status" value="1"/>
</dbReference>
<feature type="compositionally biased region" description="Polar residues" evidence="7">
    <location>
        <begin position="27"/>
        <end position="36"/>
    </location>
</feature>
<dbReference type="GO" id="GO:0034751">
    <property type="term" value="C:aryl hydrocarbon receptor complex"/>
    <property type="evidence" value="ECO:0007669"/>
    <property type="project" value="TreeGrafter"/>
</dbReference>
<dbReference type="GO" id="GO:0000976">
    <property type="term" value="F:transcription cis-regulatory region binding"/>
    <property type="evidence" value="ECO:0007669"/>
    <property type="project" value="TreeGrafter"/>
</dbReference>
<reference evidence="9" key="1">
    <citation type="submission" date="2025-08" db="UniProtKB">
        <authorList>
            <consortium name="Ensembl"/>
        </authorList>
    </citation>
    <scope>IDENTIFICATION</scope>
</reference>
<dbReference type="GO" id="GO:0005634">
    <property type="term" value="C:nucleus"/>
    <property type="evidence" value="ECO:0007669"/>
    <property type="project" value="UniProtKB-SubCell"/>
</dbReference>
<evidence type="ECO:0000256" key="4">
    <source>
        <dbReference type="ARBA" id="ARBA00023159"/>
    </source>
</evidence>
<feature type="compositionally biased region" description="Polar residues" evidence="7">
    <location>
        <begin position="306"/>
        <end position="316"/>
    </location>
</feature>